<accession>A0A367YWG9</accession>
<dbReference type="PROSITE" id="PS50944">
    <property type="entry name" value="HTH_DTXR"/>
    <property type="match status" value="1"/>
</dbReference>
<dbReference type="SUPFAM" id="SSF46785">
    <property type="entry name" value="Winged helix' DNA-binding domain"/>
    <property type="match status" value="1"/>
</dbReference>
<comment type="caution">
    <text evidence="14">The sequence shown here is derived from an EMBL/GenBank/DDBJ whole genome shotgun (WGS) entry which is preliminary data.</text>
</comment>
<dbReference type="Pfam" id="PF04023">
    <property type="entry name" value="FeoA"/>
    <property type="match status" value="1"/>
</dbReference>
<sequence>MSVSELSASAQNYLKAIWTLSEWSEAPVTTTVLAERTGLRASSVSDGVRRLAEQGLVDHVRYGAVELTAEGRRLALAMVRRHRLIEAFLVESLHYSWDEVHDEAETLEHAVSDLMVDRIDAVLGFPRRDPHGDPIPSADGTVELPTAVVLTTVEPGSRVRVERISDTDPGLLQFLADRGVRIGTVVEVREPTPYAGTLELAVDRTPLSLGAAAAESIWVSGM</sequence>
<dbReference type="FunFam" id="1.10.60.10:FF:000004">
    <property type="entry name" value="DtxR family transcriptional regulator"/>
    <property type="match status" value="1"/>
</dbReference>
<keyword evidence="4" id="KW-0963">Cytoplasm</keyword>
<evidence type="ECO:0000256" key="2">
    <source>
        <dbReference type="ARBA" id="ARBA00007871"/>
    </source>
</evidence>
<dbReference type="InterPro" id="IPR036421">
    <property type="entry name" value="Fe_dep_repressor_sf"/>
</dbReference>
<dbReference type="SMART" id="SM00529">
    <property type="entry name" value="HTH_DTXR"/>
    <property type="match status" value="1"/>
</dbReference>
<dbReference type="Proteomes" id="UP000252770">
    <property type="component" value="Unassembled WGS sequence"/>
</dbReference>
<evidence type="ECO:0000313" key="15">
    <source>
        <dbReference type="Proteomes" id="UP000252770"/>
    </source>
</evidence>
<dbReference type="SUPFAM" id="SSF50037">
    <property type="entry name" value="C-terminal domain of transcriptional repressors"/>
    <property type="match status" value="1"/>
</dbReference>
<keyword evidence="9" id="KW-0010">Activator</keyword>
<dbReference type="GO" id="GO:0003677">
    <property type="term" value="F:DNA binding"/>
    <property type="evidence" value="ECO:0007669"/>
    <property type="project" value="UniProtKB-KW"/>
</dbReference>
<keyword evidence="11" id="KW-0464">Manganese</keyword>
<name>A0A367YWG9_9ACTN</name>
<dbReference type="InterPro" id="IPR038157">
    <property type="entry name" value="FeoA_core_dom"/>
</dbReference>
<evidence type="ECO:0000256" key="5">
    <source>
        <dbReference type="ARBA" id="ARBA00022491"/>
    </source>
</evidence>
<dbReference type="InterPro" id="IPR001367">
    <property type="entry name" value="Fe_dep_repressor"/>
</dbReference>
<dbReference type="Gene3D" id="2.30.30.90">
    <property type="match status" value="1"/>
</dbReference>
<evidence type="ECO:0000256" key="4">
    <source>
        <dbReference type="ARBA" id="ARBA00022490"/>
    </source>
</evidence>
<evidence type="ECO:0000256" key="1">
    <source>
        <dbReference type="ARBA" id="ARBA00004496"/>
    </source>
</evidence>
<dbReference type="Gene3D" id="1.10.60.10">
    <property type="entry name" value="Iron dependent repressor, metal binding and dimerisation domain"/>
    <property type="match status" value="1"/>
</dbReference>
<dbReference type="PANTHER" id="PTHR33238">
    <property type="entry name" value="IRON (METAL) DEPENDENT REPRESSOR, DTXR FAMILY"/>
    <property type="match status" value="1"/>
</dbReference>
<dbReference type="GO" id="GO:0005737">
    <property type="term" value="C:cytoplasm"/>
    <property type="evidence" value="ECO:0007669"/>
    <property type="project" value="UniProtKB-SubCell"/>
</dbReference>
<protein>
    <recommendedName>
        <fullName evidence="12">Manganese transport regulator</fullName>
    </recommendedName>
</protein>
<dbReference type="SMART" id="SM00899">
    <property type="entry name" value="FeoA"/>
    <property type="match status" value="1"/>
</dbReference>
<dbReference type="GO" id="GO:0003700">
    <property type="term" value="F:DNA-binding transcription factor activity"/>
    <property type="evidence" value="ECO:0007669"/>
    <property type="project" value="InterPro"/>
</dbReference>
<dbReference type="Pfam" id="PF01325">
    <property type="entry name" value="Fe_dep_repress"/>
    <property type="match status" value="1"/>
</dbReference>
<dbReference type="GO" id="GO:0046914">
    <property type="term" value="F:transition metal ion binding"/>
    <property type="evidence" value="ECO:0007669"/>
    <property type="project" value="InterPro"/>
</dbReference>
<dbReference type="SUPFAM" id="SSF47979">
    <property type="entry name" value="Iron-dependent repressor protein, dimerization domain"/>
    <property type="match status" value="1"/>
</dbReference>
<keyword evidence="7" id="KW-0805">Transcription regulation</keyword>
<dbReference type="InterPro" id="IPR022689">
    <property type="entry name" value="Iron_dep_repressor"/>
</dbReference>
<dbReference type="InterPro" id="IPR050536">
    <property type="entry name" value="DtxR_MntR_Metal-Reg"/>
</dbReference>
<dbReference type="EMBL" id="QOUI01000003">
    <property type="protein sequence ID" value="RCK70246.1"/>
    <property type="molecule type" value="Genomic_DNA"/>
</dbReference>
<dbReference type="InterPro" id="IPR022687">
    <property type="entry name" value="HTH_DTXR"/>
</dbReference>
<dbReference type="RefSeq" id="WP_114125788.1">
    <property type="nucleotide sequence ID" value="NZ_QOUI01000003.1"/>
</dbReference>
<evidence type="ECO:0000256" key="3">
    <source>
        <dbReference type="ARBA" id="ARBA00011738"/>
    </source>
</evidence>
<dbReference type="GO" id="GO:0046983">
    <property type="term" value="F:protein dimerization activity"/>
    <property type="evidence" value="ECO:0007669"/>
    <property type="project" value="InterPro"/>
</dbReference>
<dbReference type="AlphaFoldDB" id="A0A367YWG9"/>
<keyword evidence="8" id="KW-0238">DNA-binding</keyword>
<dbReference type="InterPro" id="IPR007167">
    <property type="entry name" value="Fe-transptr_FeoA-like"/>
</dbReference>
<evidence type="ECO:0000256" key="12">
    <source>
        <dbReference type="ARBA" id="ARBA00032593"/>
    </source>
</evidence>
<dbReference type="InterPro" id="IPR036390">
    <property type="entry name" value="WH_DNA-bd_sf"/>
</dbReference>
<evidence type="ECO:0000259" key="13">
    <source>
        <dbReference type="PROSITE" id="PS50944"/>
    </source>
</evidence>
<dbReference type="Pfam" id="PF02742">
    <property type="entry name" value="Fe_dep_repr_C"/>
    <property type="match status" value="1"/>
</dbReference>
<evidence type="ECO:0000256" key="7">
    <source>
        <dbReference type="ARBA" id="ARBA00023015"/>
    </source>
</evidence>
<keyword evidence="6" id="KW-0408">Iron</keyword>
<evidence type="ECO:0000256" key="11">
    <source>
        <dbReference type="ARBA" id="ARBA00023211"/>
    </source>
</evidence>
<dbReference type="InterPro" id="IPR008988">
    <property type="entry name" value="Transcriptional_repressor_C"/>
</dbReference>
<reference evidence="14 15" key="1">
    <citation type="submission" date="2018-07" db="EMBL/GenBank/DDBJ databases">
        <title>Desertimonas flava gen. nov. sp. nov.</title>
        <authorList>
            <person name="Liu S."/>
        </authorList>
    </citation>
    <scope>NUCLEOTIDE SEQUENCE [LARGE SCALE GENOMIC DNA]</scope>
    <source>
        <strain evidence="14 15">16Sb5-5</strain>
    </source>
</reference>
<evidence type="ECO:0000256" key="8">
    <source>
        <dbReference type="ARBA" id="ARBA00023125"/>
    </source>
</evidence>
<dbReference type="InterPro" id="IPR036388">
    <property type="entry name" value="WH-like_DNA-bd_sf"/>
</dbReference>
<organism evidence="14 15">
    <name type="scientific">Desertihabitans brevis</name>
    <dbReference type="NCBI Taxonomy" id="2268447"/>
    <lineage>
        <taxon>Bacteria</taxon>
        <taxon>Bacillati</taxon>
        <taxon>Actinomycetota</taxon>
        <taxon>Actinomycetes</taxon>
        <taxon>Propionibacteriales</taxon>
        <taxon>Propionibacteriaceae</taxon>
        <taxon>Desertihabitans</taxon>
    </lineage>
</organism>
<feature type="domain" description="HTH dtxR-type" evidence="13">
    <location>
        <begin position="6"/>
        <end position="68"/>
    </location>
</feature>
<dbReference type="Gene3D" id="1.10.10.10">
    <property type="entry name" value="Winged helix-like DNA-binding domain superfamily/Winged helix DNA-binding domain"/>
    <property type="match status" value="1"/>
</dbReference>
<keyword evidence="5" id="KW-0678">Repressor</keyword>
<gene>
    <name evidence="14" type="ORF">DT076_06155</name>
</gene>
<keyword evidence="10" id="KW-0804">Transcription</keyword>
<proteinExistence type="inferred from homology"/>
<comment type="subcellular location">
    <subcellularLocation>
        <location evidence="1">Cytoplasm</location>
    </subcellularLocation>
</comment>
<evidence type="ECO:0000256" key="6">
    <source>
        <dbReference type="ARBA" id="ARBA00023004"/>
    </source>
</evidence>
<evidence type="ECO:0000313" key="14">
    <source>
        <dbReference type="EMBL" id="RCK70246.1"/>
    </source>
</evidence>
<comment type="subunit">
    <text evidence="3">Homodimer.</text>
</comment>
<dbReference type="GO" id="GO:0045892">
    <property type="term" value="P:negative regulation of DNA-templated transcription"/>
    <property type="evidence" value="ECO:0007669"/>
    <property type="project" value="TreeGrafter"/>
</dbReference>
<dbReference type="PANTHER" id="PTHR33238:SF11">
    <property type="entry name" value="TRANSCRIPTIONAL REGULATOR MNTR"/>
    <property type="match status" value="1"/>
</dbReference>
<keyword evidence="15" id="KW-1185">Reference proteome</keyword>
<evidence type="ECO:0000256" key="9">
    <source>
        <dbReference type="ARBA" id="ARBA00023159"/>
    </source>
</evidence>
<evidence type="ECO:0000256" key="10">
    <source>
        <dbReference type="ARBA" id="ARBA00023163"/>
    </source>
</evidence>
<comment type="similarity">
    <text evidence="2">Belongs to the DtxR/MntR family.</text>
</comment>